<proteinExistence type="predicted"/>
<sequence length="543" mass="60928">MKPSPPNLNSLRETIDAALDKWCKSALALVAPPSKPPTLSELMNEVHTTALSKLASFIRRVNDRSTLPVEVICAFLERLEFADVIRVAQTCKHWRDAALGNAVLWSHIRTSNPVQLIAMLERSAEAPLDVEIRLNPDVRGSMAQHFQSMDPMQLAMFAQGRGSRRLAPDDVSHYLAEKFVALLLPHMHRVRRLSILNLWGSNAIAKVLRTPAPELEYLRLTHTTPAFAGEVVFPPDLFDGQCAKLREVVTDSADIYIVKCKTLAQLDRLQFCASGAQFLEDDFLTRTAHLREIAATLYALEEMEQPPLDDLIQGYFLPPQDVRRLTLVDGRIVVESAEETPRVRDLGSPMMSEYPEFRNYVTNAILTSSKSLIALTLYDEFWSLVEAIPSFPRVTQLTVLIPNYRMARSRLGPFTRNAHVPRFPKLQELCIGKGPSPPDMQHEMAHNAAGARPRPLPAGFHDPPAVSPSDIAKLLHSMDARPSFVLREAVLKKGENDRADLEHLATKVIAFWLCDPAPTSEGLKRARVDLLGPDVDVLYERWW</sequence>
<dbReference type="Pfam" id="PF12937">
    <property type="entry name" value="F-box-like"/>
    <property type="match status" value="1"/>
</dbReference>
<dbReference type="Gene3D" id="1.20.1280.50">
    <property type="match status" value="1"/>
</dbReference>
<dbReference type="SUPFAM" id="SSF81383">
    <property type="entry name" value="F-box domain"/>
    <property type="match status" value="1"/>
</dbReference>
<reference evidence="2 3" key="1">
    <citation type="journal article" date="2016" name="Mol. Biol. Evol.">
        <title>Comparative Genomics of Early-Diverging Mushroom-Forming Fungi Provides Insights into the Origins of Lignocellulose Decay Capabilities.</title>
        <authorList>
            <person name="Nagy L.G."/>
            <person name="Riley R."/>
            <person name="Tritt A."/>
            <person name="Adam C."/>
            <person name="Daum C."/>
            <person name="Floudas D."/>
            <person name="Sun H."/>
            <person name="Yadav J.S."/>
            <person name="Pangilinan J."/>
            <person name="Larsson K.H."/>
            <person name="Matsuura K."/>
            <person name="Barry K."/>
            <person name="Labutti K."/>
            <person name="Kuo R."/>
            <person name="Ohm R.A."/>
            <person name="Bhattacharya S.S."/>
            <person name="Shirouzu T."/>
            <person name="Yoshinaga Y."/>
            <person name="Martin F.M."/>
            <person name="Grigoriev I.V."/>
            <person name="Hibbett D.S."/>
        </authorList>
    </citation>
    <scope>NUCLEOTIDE SEQUENCE [LARGE SCALE GENOMIC DNA]</scope>
    <source>
        <strain evidence="2 3">HHB12029</strain>
    </source>
</reference>
<dbReference type="SMART" id="SM00256">
    <property type="entry name" value="FBOX"/>
    <property type="match status" value="1"/>
</dbReference>
<name>A0A165E610_EXIGL</name>
<gene>
    <name evidence="2" type="ORF">EXIGLDRAFT_774920</name>
</gene>
<dbReference type="AlphaFoldDB" id="A0A165E610"/>
<evidence type="ECO:0000313" key="3">
    <source>
        <dbReference type="Proteomes" id="UP000077266"/>
    </source>
</evidence>
<dbReference type="OrthoDB" id="2991445at2759"/>
<organism evidence="2 3">
    <name type="scientific">Exidia glandulosa HHB12029</name>
    <dbReference type="NCBI Taxonomy" id="1314781"/>
    <lineage>
        <taxon>Eukaryota</taxon>
        <taxon>Fungi</taxon>
        <taxon>Dikarya</taxon>
        <taxon>Basidiomycota</taxon>
        <taxon>Agaricomycotina</taxon>
        <taxon>Agaricomycetes</taxon>
        <taxon>Auriculariales</taxon>
        <taxon>Exidiaceae</taxon>
        <taxon>Exidia</taxon>
    </lineage>
</organism>
<dbReference type="Proteomes" id="UP000077266">
    <property type="component" value="Unassembled WGS sequence"/>
</dbReference>
<evidence type="ECO:0000313" key="2">
    <source>
        <dbReference type="EMBL" id="KZV86152.1"/>
    </source>
</evidence>
<evidence type="ECO:0000259" key="1">
    <source>
        <dbReference type="PROSITE" id="PS50181"/>
    </source>
</evidence>
<feature type="domain" description="F-box" evidence="1">
    <location>
        <begin position="61"/>
        <end position="108"/>
    </location>
</feature>
<dbReference type="InterPro" id="IPR036047">
    <property type="entry name" value="F-box-like_dom_sf"/>
</dbReference>
<protein>
    <recommendedName>
        <fullName evidence="1">F-box domain-containing protein</fullName>
    </recommendedName>
</protein>
<dbReference type="EMBL" id="KV426165">
    <property type="protein sequence ID" value="KZV86152.1"/>
    <property type="molecule type" value="Genomic_DNA"/>
</dbReference>
<dbReference type="InParanoid" id="A0A165E610"/>
<dbReference type="CDD" id="cd09917">
    <property type="entry name" value="F-box_SF"/>
    <property type="match status" value="1"/>
</dbReference>
<accession>A0A165E610</accession>
<dbReference type="InterPro" id="IPR001810">
    <property type="entry name" value="F-box_dom"/>
</dbReference>
<keyword evidence="3" id="KW-1185">Reference proteome</keyword>
<dbReference type="PROSITE" id="PS50181">
    <property type="entry name" value="FBOX"/>
    <property type="match status" value="1"/>
</dbReference>